<comment type="caution">
    <text evidence="2">The sequence shown here is derived from an EMBL/GenBank/DDBJ whole genome shotgun (WGS) entry which is preliminary data.</text>
</comment>
<gene>
    <name evidence="2" type="ORF">PKNOH_S110079800</name>
</gene>
<dbReference type="AlphaFoldDB" id="A0A1Y3DLI7"/>
<feature type="compositionally biased region" description="Polar residues" evidence="1">
    <location>
        <begin position="7"/>
        <end position="23"/>
    </location>
</feature>
<accession>A0A1Y3DLI7</accession>
<dbReference type="VEuPathDB" id="PlasmoDB:PKNH_1209300"/>
<dbReference type="OrthoDB" id="380135at2759"/>
<name>A0A1Y3DLI7_PLAKN</name>
<evidence type="ECO:0000313" key="3">
    <source>
        <dbReference type="Proteomes" id="UP000195012"/>
    </source>
</evidence>
<dbReference type="Proteomes" id="UP000195012">
    <property type="component" value="Unassembled WGS sequence"/>
</dbReference>
<reference evidence="2 3" key="1">
    <citation type="submission" date="2017-05" db="EMBL/GenBank/DDBJ databases">
        <title>PacBio assembly of a Plasmodium knowlesi genome sequence with Hi-C correction and manual annotation of the SICAvar gene family.</title>
        <authorList>
            <person name="Lapp S.A."/>
            <person name="Geraldo J.A."/>
            <person name="Chien J.-T."/>
            <person name="Ay F."/>
            <person name="Pakala S.B."/>
            <person name="Batugedara G."/>
            <person name="Humphrey J.C."/>
            <person name="Debarry J.D."/>
            <person name="Le Roch K.G."/>
            <person name="Galinski M.R."/>
            <person name="Kissinger J.C."/>
        </authorList>
    </citation>
    <scope>NUCLEOTIDE SEQUENCE [LARGE SCALE GENOMIC DNA]</scope>
    <source>
        <strain evidence="3">Malayan Strain Pk1 (A+)</strain>
    </source>
</reference>
<feature type="region of interest" description="Disordered" evidence="1">
    <location>
        <begin position="687"/>
        <end position="721"/>
    </location>
</feature>
<dbReference type="VEuPathDB" id="PlasmoDB:PKA1H_120013600"/>
<organism evidence="2 3">
    <name type="scientific">Plasmodium knowlesi</name>
    <dbReference type="NCBI Taxonomy" id="5850"/>
    <lineage>
        <taxon>Eukaryota</taxon>
        <taxon>Sar</taxon>
        <taxon>Alveolata</taxon>
        <taxon>Apicomplexa</taxon>
        <taxon>Aconoidasida</taxon>
        <taxon>Haemosporida</taxon>
        <taxon>Plasmodiidae</taxon>
        <taxon>Plasmodium</taxon>
        <taxon>Plasmodium (Plasmodium)</taxon>
    </lineage>
</organism>
<feature type="region of interest" description="Disordered" evidence="1">
    <location>
        <begin position="1"/>
        <end position="33"/>
    </location>
</feature>
<evidence type="ECO:0000256" key="1">
    <source>
        <dbReference type="SAM" id="MobiDB-lite"/>
    </source>
</evidence>
<dbReference type="VEuPathDB" id="PlasmoDB:PKNOH_S110079800"/>
<feature type="compositionally biased region" description="Polar residues" evidence="1">
    <location>
        <begin position="212"/>
        <end position="230"/>
    </location>
</feature>
<feature type="region of interest" description="Disordered" evidence="1">
    <location>
        <begin position="212"/>
        <end position="231"/>
    </location>
</feature>
<sequence>MKRKSTKSVNRVSNIERVVNNQGEGNGIEFEGTKSKGNLLHKEDAKLNLNNANDASLFRGSYTKDPSNIGFRKKNLNLLFYAEEERNSLDNTDRGDVNIPTNSEQENCSQSVQKRGLNDVLSEQCTDSNGNAVSAVSAGIADEDDGNFIHVGIGARFREEDDDASDQCASDGGVRKMEWPCNIRGVSNNGVIDQISDKTCHETIDLSNSWDNAPNNGYTSGRSRGDNTGNGDDMVRINSANSENDNLEIERREATIGSKADALDGVECNELQDLVGENTRNVIKVMYTERVEKCDPEKRTQKEESSEVKRENISVNHNFDEAKKENGVAKWVNLNYGFDKSPTFKEQMEQLKFLKEIYEREKVDKGNGSDAKVNPNFKVTTTSGNRKLPVRRNANLNCHNRKNTNFNREDKVKTFTSALSHLIKNNMEEEQKEDDHLFRTLAPPGRTSYEPISAAPDSFSAEEKVNKINITYSHHQDEHNEEGLMEDHSITKGNCGEGVVTSKCSSDKGKDNQYMSYTQHDDPNSNYSFNGKINISRGGENGEEINIPRTCPEGVTFAEGNSLFEDSKVTYVEPPQGSEKGISIQSKGLLHKNRCEKFNPDLIHYVGRKEVHSVWSGRNLSKGKNKSNKELHLKGSIKGSVCENDWSRLRRRNTGEKMEKYSIHVSDYFSNRNDDYTRYMISEEGSQKVLASDDSPLISRGNDDKYNEDSSHSRKSNDTKLLRQMENQFSEREEIPPENEHIKEDILEIEERSWNFPQLGELHNDVTSTYTVHSTLNRKSNEEENIIGGKKASRGANNPYCNSTLFCCPVKEVTKAAPKYSRATTLMNKLFRREKKSPEHVEIGESDFICVNKVSKENLEEIQKDSLLRKCSITFKEDKSNLFEVPTGKKGGRTFSYVSNGRNGSRRLCKNYPNIPYELLKREKKNGTQLYKAQRNLPTYGDWRKYTKGESTKMNKAAPADIHYPKCEIICKIPRRAFTTYFQDRDC</sequence>
<proteinExistence type="predicted"/>
<evidence type="ECO:0000313" key="2">
    <source>
        <dbReference type="EMBL" id="OTN65394.1"/>
    </source>
</evidence>
<feature type="compositionally biased region" description="Basic and acidic residues" evidence="1">
    <location>
        <begin position="701"/>
        <end position="721"/>
    </location>
</feature>
<protein>
    <submittedName>
        <fullName evidence="2">Uncharacterized protein</fullName>
    </submittedName>
</protein>
<dbReference type="EMBL" id="NETL01000025">
    <property type="protein sequence ID" value="OTN65394.1"/>
    <property type="molecule type" value="Genomic_DNA"/>
</dbReference>